<feature type="domain" description="Photolyase/cryptochrome alpha/beta" evidence="9">
    <location>
        <begin position="2"/>
        <end position="131"/>
    </location>
</feature>
<evidence type="ECO:0000256" key="1">
    <source>
        <dbReference type="ARBA" id="ARBA00001932"/>
    </source>
</evidence>
<feature type="region of interest" description="Disordered" evidence="8">
    <location>
        <begin position="575"/>
        <end position="650"/>
    </location>
</feature>
<dbReference type="Pfam" id="PF00875">
    <property type="entry name" value="DNA_photolyase"/>
    <property type="match status" value="1"/>
</dbReference>
<evidence type="ECO:0000256" key="6">
    <source>
        <dbReference type="PIRSR" id="PIRSR602081-1"/>
    </source>
</evidence>
<dbReference type="InterPro" id="IPR006050">
    <property type="entry name" value="DNA_photolyase_N"/>
</dbReference>
<dbReference type="InterPro" id="IPR005101">
    <property type="entry name" value="Cryptochr/Photolyase_FAD-bd"/>
</dbReference>
<dbReference type="GO" id="GO:0006950">
    <property type="term" value="P:response to stress"/>
    <property type="evidence" value="ECO:0007669"/>
    <property type="project" value="UniProtKB-ARBA"/>
</dbReference>
<organism evidence="11">
    <name type="scientific">Ceratopteris richardii</name>
    <name type="common">Triangle waterfern</name>
    <dbReference type="NCBI Taxonomy" id="49495"/>
    <lineage>
        <taxon>Eukaryota</taxon>
        <taxon>Viridiplantae</taxon>
        <taxon>Streptophyta</taxon>
        <taxon>Embryophyta</taxon>
        <taxon>Tracheophyta</taxon>
        <taxon>Polypodiopsida</taxon>
        <taxon>Polypodiidae</taxon>
        <taxon>Polypodiales</taxon>
        <taxon>Pteridineae</taxon>
        <taxon>Pteridaceae</taxon>
        <taxon>Parkerioideae</taxon>
        <taxon>Ceratopteris</taxon>
    </lineage>
</organism>
<dbReference type="InterPro" id="IPR014134">
    <property type="entry name" value="Cryptochrome_pln"/>
</dbReference>
<dbReference type="InterPro" id="IPR036134">
    <property type="entry name" value="Crypto/Photolyase_FAD-like_sf"/>
</dbReference>
<dbReference type="OrthoDB" id="435881at2759"/>
<dbReference type="SUPFAM" id="SSF48173">
    <property type="entry name" value="Cryptochrome/photolyase FAD-binding domain"/>
    <property type="match status" value="1"/>
</dbReference>
<keyword evidence="4 6" id="KW-0274">FAD</keyword>
<evidence type="ECO:0000313" key="11">
    <source>
        <dbReference type="EMBL" id="QJX57312.1"/>
    </source>
</evidence>
<dbReference type="GO" id="GO:0005737">
    <property type="term" value="C:cytoplasm"/>
    <property type="evidence" value="ECO:0007669"/>
    <property type="project" value="TreeGrafter"/>
</dbReference>
<feature type="site" description="Electron transfer via tryptophanyl radical" evidence="7">
    <location>
        <position position="392"/>
    </location>
</feature>
<dbReference type="InterPro" id="IPR036155">
    <property type="entry name" value="Crypto/Photolyase_N_sf"/>
</dbReference>
<evidence type="ECO:0000313" key="12">
    <source>
        <dbReference type="Proteomes" id="UP000825935"/>
    </source>
</evidence>
<sequence>MACTIVWFRRDLRIEDNPALVAAARAGSVVPIFIWAPEEEGQFLPGRVSRWWLKQSLSHLQESLASLGSPLILCRSRSVTTALLHIIRQTNATQVFFNHLYDPISLVRDHRVKQELVQAGISVTTFNADLLYEPWEINDEHGQPYTTFGSFWSHCMDRAMEPDAPILPPKRLVSWPGTITSLPIEELELENESEKGSNDLLARAWSPGWANADRALEAFVNGPLMDYASNSQKVDSATTSLLSPHLHYGELSVRKIFHCIRMKQVLWVKEGNIKAEESVNLYLRAIGFREYSRYLSFNFPFTHERSLLSNLKYFPWRNDEGYFKVWRQGRTGYPLVDAGMRELWATGWLHNRIRVIVSNFFVKFLQLPWRWGMKYFWDTLLDADLESDVLGWQYISGSLPDGHELQRMDNPQFEGYKYDPHGEYVRRWLPELSRLPSEWIHHPWDAPPNVLRAAGIELGSNYPRPIVEVAAARARLEQSLTEMTGRGAAARAAGLEDTVGLDGCEPSQADNMDVDRHPHHNAERNVSVKSPYDQLVPSLLMETGRGAATAFSSHAHEGHANGPVRCARTRAHMVTDGNRLPSQPPSTGFQGVTSDTTPSVESSSAHMDRSQSNGVILPSWPRHRQSHSTTHQDDSQVPLVPELRHRVLST</sequence>
<dbReference type="AlphaFoldDB" id="A0A6M6C8M7"/>
<reference evidence="11" key="1">
    <citation type="submission" date="2019-09" db="EMBL/GenBank/DDBJ databases">
        <title>Cryptochrome Facilitates Radiation of Ferns in the Shade of Angiosperms.</title>
        <authorList>
            <person name="Cai S."/>
            <person name="huang Y."/>
            <person name="Chen F."/>
            <person name="Zhang X."/>
            <person name="Sessa E."/>
            <person name="Zhao C."/>
            <person name="Marchant D.B."/>
            <person name="Chua E."/>
            <person name="Xue D."/>
            <person name="Chen G."/>
            <person name="Dai F."/>
            <person name="Leebens-Mack J.H."/>
            <person name="Zhang G."/>
            <person name="Shabala S."/>
            <person name="Christie J.M."/>
            <person name="Blatt M.R."/>
            <person name="Nevo E."/>
            <person name="Soltis P.S."/>
            <person name="Soltis D.E."/>
            <person name="Franks P."/>
            <person name="Chen Z.-H."/>
        </authorList>
    </citation>
    <scope>NUCLEOTIDE SEQUENCE</scope>
</reference>
<accession>A0A6M6C8M7</accession>
<dbReference type="Gene3D" id="1.25.40.80">
    <property type="match status" value="1"/>
</dbReference>
<keyword evidence="5" id="KW-0157">Chromophore</keyword>
<feature type="binding site" evidence="6">
    <location>
        <position position="227"/>
    </location>
    <ligand>
        <name>FAD</name>
        <dbReference type="ChEBI" id="CHEBI:57692"/>
    </ligand>
</feature>
<comment type="cofactor">
    <cofactor evidence="1">
        <name>(6R)-5,10-methylene-5,6,7,8-tetrahydrofolate</name>
        <dbReference type="ChEBI" id="CHEBI:15636"/>
    </cofactor>
</comment>
<gene>
    <name evidence="10" type="ORF">KP509_23G028800</name>
</gene>
<evidence type="ECO:0000256" key="8">
    <source>
        <dbReference type="SAM" id="MobiDB-lite"/>
    </source>
</evidence>
<dbReference type="Gene3D" id="1.10.579.10">
    <property type="entry name" value="DNA Cyclobutane Dipyrimidine Photolyase, subunit A, domain 3"/>
    <property type="match status" value="1"/>
</dbReference>
<feature type="compositionally biased region" description="Polar residues" evidence="8">
    <location>
        <begin position="585"/>
        <end position="614"/>
    </location>
</feature>
<feature type="binding site" evidence="6">
    <location>
        <begin position="382"/>
        <end position="384"/>
    </location>
    <ligand>
        <name>FAD</name>
        <dbReference type="ChEBI" id="CHEBI:57692"/>
    </ligand>
</feature>
<dbReference type="EMBL" id="MN403054">
    <property type="protein sequence ID" value="QJX57312.1"/>
    <property type="molecule type" value="mRNA"/>
</dbReference>
<evidence type="ECO:0000259" key="9">
    <source>
        <dbReference type="PROSITE" id="PS51645"/>
    </source>
</evidence>
<proteinExistence type="evidence at transcript level"/>
<dbReference type="GO" id="GO:0032922">
    <property type="term" value="P:circadian regulation of gene expression"/>
    <property type="evidence" value="ECO:0007669"/>
    <property type="project" value="TreeGrafter"/>
</dbReference>
<dbReference type="PANTHER" id="PTHR11455:SF18">
    <property type="entry name" value="SI:CH1073-390K14.1"/>
    <property type="match status" value="1"/>
</dbReference>
<dbReference type="PANTHER" id="PTHR11455">
    <property type="entry name" value="CRYPTOCHROME"/>
    <property type="match status" value="1"/>
</dbReference>
<dbReference type="GO" id="GO:0003904">
    <property type="term" value="F:deoxyribodipyrimidine photo-lyase activity"/>
    <property type="evidence" value="ECO:0007669"/>
    <property type="project" value="TreeGrafter"/>
</dbReference>
<feature type="site" description="Electron transfer via tryptophanyl radical" evidence="7">
    <location>
        <position position="369"/>
    </location>
</feature>
<dbReference type="PRINTS" id="PR00147">
    <property type="entry name" value="DNAPHOTLYASE"/>
</dbReference>
<dbReference type="InterPro" id="IPR018394">
    <property type="entry name" value="DNA_photolyase_1_CS_C"/>
</dbReference>
<dbReference type="GO" id="GO:0005634">
    <property type="term" value="C:nucleus"/>
    <property type="evidence" value="ECO:0007669"/>
    <property type="project" value="TreeGrafter"/>
</dbReference>
<dbReference type="OMA" id="KYFPWVV"/>
<evidence type="ECO:0000256" key="3">
    <source>
        <dbReference type="ARBA" id="ARBA00022630"/>
    </source>
</evidence>
<comment type="similarity">
    <text evidence="2">Belongs to the DNA photolyase class-1 family.</text>
</comment>
<keyword evidence="12" id="KW-1185">Reference proteome</keyword>
<protein>
    <submittedName>
        <fullName evidence="11">Cryptochrome 1</fullName>
    </submittedName>
</protein>
<dbReference type="PROSITE" id="PS00394">
    <property type="entry name" value="DNA_PHOTOLYASES_1_1"/>
    <property type="match status" value="1"/>
</dbReference>
<dbReference type="Pfam" id="PF03441">
    <property type="entry name" value="FAD_binding_7"/>
    <property type="match status" value="1"/>
</dbReference>
<comment type="cofactor">
    <cofactor evidence="6">
        <name>FAD</name>
        <dbReference type="ChEBI" id="CHEBI:57692"/>
    </cofactor>
    <text evidence="6">Binds 1 FAD per subunit.</text>
</comment>
<feature type="binding site" evidence="6">
    <location>
        <begin position="239"/>
        <end position="243"/>
    </location>
    <ligand>
        <name>FAD</name>
        <dbReference type="ChEBI" id="CHEBI:57692"/>
    </ligand>
</feature>
<dbReference type="GO" id="GO:0009882">
    <property type="term" value="F:blue light photoreceptor activity"/>
    <property type="evidence" value="ECO:0007669"/>
    <property type="project" value="InterPro"/>
</dbReference>
<evidence type="ECO:0000256" key="5">
    <source>
        <dbReference type="ARBA" id="ARBA00022991"/>
    </source>
</evidence>
<dbReference type="GO" id="GO:0006139">
    <property type="term" value="P:nucleobase-containing compound metabolic process"/>
    <property type="evidence" value="ECO:0007669"/>
    <property type="project" value="UniProtKB-ARBA"/>
</dbReference>
<dbReference type="GO" id="GO:0043153">
    <property type="term" value="P:entrainment of circadian clock by photoperiod"/>
    <property type="evidence" value="ECO:0007669"/>
    <property type="project" value="TreeGrafter"/>
</dbReference>
<evidence type="ECO:0000256" key="2">
    <source>
        <dbReference type="ARBA" id="ARBA00005862"/>
    </source>
</evidence>
<evidence type="ECO:0000313" key="10">
    <source>
        <dbReference type="EMBL" id="KAH7301476.1"/>
    </source>
</evidence>
<dbReference type="GO" id="GO:0071949">
    <property type="term" value="F:FAD binding"/>
    <property type="evidence" value="ECO:0007669"/>
    <property type="project" value="TreeGrafter"/>
</dbReference>
<evidence type="ECO:0000256" key="7">
    <source>
        <dbReference type="PIRSR" id="PIRSR602081-2"/>
    </source>
</evidence>
<evidence type="ECO:0000256" key="4">
    <source>
        <dbReference type="ARBA" id="ARBA00022827"/>
    </source>
</evidence>
<dbReference type="GO" id="GO:0003677">
    <property type="term" value="F:DNA binding"/>
    <property type="evidence" value="ECO:0007669"/>
    <property type="project" value="TreeGrafter"/>
</dbReference>
<reference evidence="10 12" key="2">
    <citation type="submission" date="2021-08" db="EMBL/GenBank/DDBJ databases">
        <title>WGS assembly of Ceratopteris richardii.</title>
        <authorList>
            <person name="Marchant D.B."/>
            <person name="Chen G."/>
            <person name="Jenkins J."/>
            <person name="Shu S."/>
            <person name="Leebens-Mack J."/>
            <person name="Grimwood J."/>
            <person name="Schmutz J."/>
            <person name="Soltis P."/>
            <person name="Soltis D."/>
            <person name="Chen Z.-H."/>
        </authorList>
    </citation>
    <scope>NUCLEOTIDE SEQUENCE [LARGE SCALE GENOMIC DNA]</scope>
    <source>
        <strain evidence="10">Whitten #5841</strain>
        <tissue evidence="10">Leaf</tissue>
    </source>
</reference>
<feature type="site" description="Electron transfer via tryptophanyl radical" evidence="7">
    <location>
        <position position="316"/>
    </location>
</feature>
<dbReference type="Proteomes" id="UP000825935">
    <property type="component" value="Chromosome 23"/>
</dbReference>
<name>A0A6M6C8M7_CERRI</name>
<dbReference type="Gene3D" id="3.40.50.620">
    <property type="entry name" value="HUPs"/>
    <property type="match status" value="1"/>
</dbReference>
<keyword evidence="3 6" id="KW-0285">Flavoprotein</keyword>
<dbReference type="EMBL" id="CM035428">
    <property type="protein sequence ID" value="KAH7301476.1"/>
    <property type="molecule type" value="Genomic_DNA"/>
</dbReference>
<dbReference type="InterPro" id="IPR002081">
    <property type="entry name" value="Cryptochrome/DNA_photolyase_1"/>
</dbReference>
<dbReference type="NCBIfam" id="TIGR02766">
    <property type="entry name" value="crypt_chrom_pln"/>
    <property type="match status" value="1"/>
</dbReference>
<feature type="binding site" evidence="6">
    <location>
        <position position="282"/>
    </location>
    <ligand>
        <name>FAD</name>
        <dbReference type="ChEBI" id="CHEBI:57692"/>
    </ligand>
</feature>
<dbReference type="SUPFAM" id="SSF52425">
    <property type="entry name" value="Cryptochrome/photolyase, N-terminal domain"/>
    <property type="match status" value="1"/>
</dbReference>
<dbReference type="FunFam" id="1.10.579.10:FF:000003">
    <property type="entry name" value="Deoxyribodipyrimidine photo-lyase"/>
    <property type="match status" value="1"/>
</dbReference>
<dbReference type="InterPro" id="IPR014729">
    <property type="entry name" value="Rossmann-like_a/b/a_fold"/>
</dbReference>
<dbReference type="PROSITE" id="PS51645">
    <property type="entry name" value="PHR_CRY_ALPHA_BETA"/>
    <property type="match status" value="1"/>
</dbReference>